<protein>
    <submittedName>
        <fullName evidence="3">FAD-binding oxidoreductase</fullName>
    </submittedName>
</protein>
<keyword evidence="1" id="KW-0560">Oxidoreductase</keyword>
<dbReference type="InterPro" id="IPR006076">
    <property type="entry name" value="FAD-dep_OxRdtase"/>
</dbReference>
<dbReference type="Proteomes" id="UP000664288">
    <property type="component" value="Unassembled WGS sequence"/>
</dbReference>
<gene>
    <name evidence="3" type="ORF">J1C47_11405</name>
</gene>
<dbReference type="EMBL" id="JAFMPY010000010">
    <property type="protein sequence ID" value="MBO0904249.1"/>
    <property type="molecule type" value="Genomic_DNA"/>
</dbReference>
<name>A0ABS3J3J7_9HYPH</name>
<dbReference type="Gene3D" id="3.50.50.60">
    <property type="entry name" value="FAD/NAD(P)-binding domain"/>
    <property type="match status" value="2"/>
</dbReference>
<evidence type="ECO:0000313" key="3">
    <source>
        <dbReference type="EMBL" id="MBO0904249.1"/>
    </source>
</evidence>
<dbReference type="SUPFAM" id="SSF54373">
    <property type="entry name" value="FAD-linked reductases, C-terminal domain"/>
    <property type="match status" value="1"/>
</dbReference>
<dbReference type="Gene3D" id="3.30.9.10">
    <property type="entry name" value="D-Amino Acid Oxidase, subunit A, domain 2"/>
    <property type="match status" value="1"/>
</dbReference>
<accession>A0ABS3J3J7</accession>
<sequence>MDDLDGIDAIVVGGGVIGLSAGIHLLRLGQKVALIDPLPSPGGASFGNAGLISPASFMPMALPGMLKQVPKWLLDPLGPLRVQPSYFLKALPWLLRWIVAGRRSQVPLHALALHHLHKDAFDGWEKLLGGNRYAGLIRPNGVMHLWDTEEQSEATRIENELRARFGIAVKSVPIDELQDLMPGIDTKVRRATLVDGNGFTVNPARLVETLAQIFVEEGGTLVHERVMKLIPERRADRPDWLVMTNNGNHRAPRVVVAAGAFSGRLLEPLGISLPLETERGYHAMLPDPSIALPYPILQKSRHFGMTPMEGGIRLAGTVEIAGLDAPPNEQRAEVLWRKARTLFPDMKSGKPKIWMGFRPSMPDSLPVIGPVRAHPGLMLCFGHGHYGLTGAPLSGQIVAELAVGRKPAVDATPYAPARFGA</sequence>
<dbReference type="Pfam" id="PF01266">
    <property type="entry name" value="DAO"/>
    <property type="match status" value="1"/>
</dbReference>
<comment type="caution">
    <text evidence="3">The sequence shown here is derived from an EMBL/GenBank/DDBJ whole genome shotgun (WGS) entry which is preliminary data.</text>
</comment>
<dbReference type="InterPro" id="IPR036188">
    <property type="entry name" value="FAD/NAD-bd_sf"/>
</dbReference>
<evidence type="ECO:0000259" key="2">
    <source>
        <dbReference type="Pfam" id="PF01266"/>
    </source>
</evidence>
<reference evidence="3 4" key="1">
    <citation type="submission" date="2021-03" db="EMBL/GenBank/DDBJ databases">
        <title>Whole genome sequence of Jiella sp. MQZ13P-4.</title>
        <authorList>
            <person name="Tuo L."/>
        </authorList>
    </citation>
    <scope>NUCLEOTIDE SEQUENCE [LARGE SCALE GENOMIC DNA]</scope>
    <source>
        <strain evidence="3 4">MQZ13P-4</strain>
    </source>
</reference>
<dbReference type="SUPFAM" id="SSF51905">
    <property type="entry name" value="FAD/NAD(P)-binding domain"/>
    <property type="match status" value="1"/>
</dbReference>
<evidence type="ECO:0000313" key="4">
    <source>
        <dbReference type="Proteomes" id="UP000664288"/>
    </source>
</evidence>
<dbReference type="PANTHER" id="PTHR13847">
    <property type="entry name" value="SARCOSINE DEHYDROGENASE-RELATED"/>
    <property type="match status" value="1"/>
</dbReference>
<feature type="domain" description="FAD dependent oxidoreductase" evidence="2">
    <location>
        <begin position="8"/>
        <end position="401"/>
    </location>
</feature>
<dbReference type="RefSeq" id="WP_207350897.1">
    <property type="nucleotide sequence ID" value="NZ_JAFMPY010000010.1"/>
</dbReference>
<organism evidence="3 4">
    <name type="scientific">Jiella sonneratiae</name>
    <dbReference type="NCBI Taxonomy" id="2816856"/>
    <lineage>
        <taxon>Bacteria</taxon>
        <taxon>Pseudomonadati</taxon>
        <taxon>Pseudomonadota</taxon>
        <taxon>Alphaproteobacteria</taxon>
        <taxon>Hyphomicrobiales</taxon>
        <taxon>Aurantimonadaceae</taxon>
        <taxon>Jiella</taxon>
    </lineage>
</organism>
<keyword evidence="4" id="KW-1185">Reference proteome</keyword>
<proteinExistence type="predicted"/>
<evidence type="ECO:0000256" key="1">
    <source>
        <dbReference type="ARBA" id="ARBA00023002"/>
    </source>
</evidence>
<dbReference type="PANTHER" id="PTHR13847:SF289">
    <property type="entry name" value="GLYCINE OXIDASE"/>
    <property type="match status" value="1"/>
</dbReference>